<reference evidence="8 9" key="1">
    <citation type="submission" date="2020-02" db="EMBL/GenBank/DDBJ databases">
        <title>Esox lucius (northern pike) genome, fEsoLuc1, primary haplotype.</title>
        <authorList>
            <person name="Myers G."/>
            <person name="Karagic N."/>
            <person name="Meyer A."/>
            <person name="Pippel M."/>
            <person name="Reichard M."/>
            <person name="Winkler S."/>
            <person name="Tracey A."/>
            <person name="Sims Y."/>
            <person name="Howe K."/>
            <person name="Rhie A."/>
            <person name="Formenti G."/>
            <person name="Durbin R."/>
            <person name="Fedrigo O."/>
            <person name="Jarvis E.D."/>
        </authorList>
    </citation>
    <scope>NUCLEOTIDE SEQUENCE [LARGE SCALE GENOMIC DNA]</scope>
</reference>
<accession>A0AAY5KFH8</accession>
<evidence type="ECO:0000313" key="9">
    <source>
        <dbReference type="Proteomes" id="UP000265140"/>
    </source>
</evidence>
<dbReference type="Ensembl" id="ENSELUT00000091329.1">
    <property type="protein sequence ID" value="ENSELUP00000087501.1"/>
    <property type="gene ID" value="ENSELUG00000035167.1"/>
</dbReference>
<protein>
    <recommendedName>
        <fullName evidence="7">Ig-like domain-containing protein</fullName>
    </recommendedName>
</protein>
<keyword evidence="2" id="KW-1064">Adaptive immunity</keyword>
<dbReference type="PANTHER" id="PTHR19367:SF18">
    <property type="entry name" value="T CELL RECEPTOR ALPHA VARIABLE 16"/>
    <property type="match status" value="1"/>
</dbReference>
<keyword evidence="1 6" id="KW-0732">Signal</keyword>
<dbReference type="InterPro" id="IPR013783">
    <property type="entry name" value="Ig-like_fold"/>
</dbReference>
<reference evidence="8" key="3">
    <citation type="submission" date="2025-09" db="UniProtKB">
        <authorList>
            <consortium name="Ensembl"/>
        </authorList>
    </citation>
    <scope>IDENTIFICATION</scope>
</reference>
<dbReference type="Gene3D" id="2.60.40.10">
    <property type="entry name" value="Immunoglobulins"/>
    <property type="match status" value="1"/>
</dbReference>
<dbReference type="Pfam" id="PF07686">
    <property type="entry name" value="V-set"/>
    <property type="match status" value="1"/>
</dbReference>
<evidence type="ECO:0000256" key="5">
    <source>
        <dbReference type="ARBA" id="ARBA00043266"/>
    </source>
</evidence>
<dbReference type="InterPro" id="IPR007110">
    <property type="entry name" value="Ig-like_dom"/>
</dbReference>
<dbReference type="InterPro" id="IPR036179">
    <property type="entry name" value="Ig-like_dom_sf"/>
</dbReference>
<sequence>MGRKICYFLCCFFTGLTAGDSITPGNNEVISSEGESVTLNCTYETTYTYPYLYWYRHYPNQTPQFILYKGAKSASDDEEIPDNRYESTTSDTSTKLIIQRLTLSDTALYYCSSFRSP</sequence>
<evidence type="ECO:0000256" key="2">
    <source>
        <dbReference type="ARBA" id="ARBA00023130"/>
    </source>
</evidence>
<dbReference type="SMART" id="SM00409">
    <property type="entry name" value="IG"/>
    <property type="match status" value="1"/>
</dbReference>
<dbReference type="SMART" id="SM00406">
    <property type="entry name" value="IGv"/>
    <property type="match status" value="1"/>
</dbReference>
<dbReference type="AlphaFoldDB" id="A0AAY5KFH8"/>
<evidence type="ECO:0000256" key="6">
    <source>
        <dbReference type="SAM" id="SignalP"/>
    </source>
</evidence>
<dbReference type="CDD" id="cd00099">
    <property type="entry name" value="IgV"/>
    <property type="match status" value="1"/>
</dbReference>
<name>A0AAY5KFH8_ESOLU</name>
<organism evidence="8 9">
    <name type="scientific">Esox lucius</name>
    <name type="common">Northern pike</name>
    <dbReference type="NCBI Taxonomy" id="8010"/>
    <lineage>
        <taxon>Eukaryota</taxon>
        <taxon>Metazoa</taxon>
        <taxon>Chordata</taxon>
        <taxon>Craniata</taxon>
        <taxon>Vertebrata</taxon>
        <taxon>Euteleostomi</taxon>
        <taxon>Actinopterygii</taxon>
        <taxon>Neopterygii</taxon>
        <taxon>Teleostei</taxon>
        <taxon>Protacanthopterygii</taxon>
        <taxon>Esociformes</taxon>
        <taxon>Esocidae</taxon>
        <taxon>Esox</taxon>
    </lineage>
</organism>
<dbReference type="InterPro" id="IPR013106">
    <property type="entry name" value="Ig_V-set"/>
</dbReference>
<evidence type="ECO:0000256" key="1">
    <source>
        <dbReference type="ARBA" id="ARBA00022729"/>
    </source>
</evidence>
<feature type="chain" id="PRO_5044295736" description="Ig-like domain-containing protein" evidence="6">
    <location>
        <begin position="20"/>
        <end position="117"/>
    </location>
</feature>
<dbReference type="GO" id="GO:0002250">
    <property type="term" value="P:adaptive immune response"/>
    <property type="evidence" value="ECO:0007669"/>
    <property type="project" value="UniProtKB-KW"/>
</dbReference>
<proteinExistence type="predicted"/>
<dbReference type="InterPro" id="IPR051287">
    <property type="entry name" value="TCR_variable_region"/>
</dbReference>
<dbReference type="GO" id="GO:0042101">
    <property type="term" value="C:T cell receptor complex"/>
    <property type="evidence" value="ECO:0007669"/>
    <property type="project" value="UniProtKB-KW"/>
</dbReference>
<dbReference type="Proteomes" id="UP000265140">
    <property type="component" value="Chromosome 3"/>
</dbReference>
<keyword evidence="3" id="KW-0675">Receptor</keyword>
<keyword evidence="4" id="KW-0393">Immunoglobulin domain</keyword>
<feature type="signal peptide" evidence="6">
    <location>
        <begin position="1"/>
        <end position="19"/>
    </location>
</feature>
<evidence type="ECO:0000256" key="3">
    <source>
        <dbReference type="ARBA" id="ARBA00023170"/>
    </source>
</evidence>
<evidence type="ECO:0000256" key="4">
    <source>
        <dbReference type="ARBA" id="ARBA00023319"/>
    </source>
</evidence>
<dbReference type="InterPro" id="IPR003599">
    <property type="entry name" value="Ig_sub"/>
</dbReference>
<keyword evidence="5" id="KW-0391">Immunity</keyword>
<feature type="domain" description="Ig-like" evidence="7">
    <location>
        <begin position="24"/>
        <end position="117"/>
    </location>
</feature>
<keyword evidence="5" id="KW-1279">T cell receptor</keyword>
<dbReference type="GeneTree" id="ENSGT00830000128446"/>
<evidence type="ECO:0000259" key="7">
    <source>
        <dbReference type="PROSITE" id="PS50835"/>
    </source>
</evidence>
<dbReference type="PANTHER" id="PTHR19367">
    <property type="entry name" value="T-CELL RECEPTOR ALPHA CHAIN V REGION"/>
    <property type="match status" value="1"/>
</dbReference>
<evidence type="ECO:0000313" key="8">
    <source>
        <dbReference type="Ensembl" id="ENSELUP00000087501.1"/>
    </source>
</evidence>
<keyword evidence="9" id="KW-1185">Reference proteome</keyword>
<dbReference type="SUPFAM" id="SSF48726">
    <property type="entry name" value="Immunoglobulin"/>
    <property type="match status" value="1"/>
</dbReference>
<dbReference type="PROSITE" id="PS50835">
    <property type="entry name" value="IG_LIKE"/>
    <property type="match status" value="1"/>
</dbReference>
<reference evidence="8" key="2">
    <citation type="submission" date="2025-08" db="UniProtKB">
        <authorList>
            <consortium name="Ensembl"/>
        </authorList>
    </citation>
    <scope>IDENTIFICATION</scope>
</reference>